<evidence type="ECO:0008006" key="3">
    <source>
        <dbReference type="Google" id="ProtNLM"/>
    </source>
</evidence>
<organism evidence="1 2">
    <name type="scientific">Pedobacter endophyticus</name>
    <dbReference type="NCBI Taxonomy" id="2789740"/>
    <lineage>
        <taxon>Bacteria</taxon>
        <taxon>Pseudomonadati</taxon>
        <taxon>Bacteroidota</taxon>
        <taxon>Sphingobacteriia</taxon>
        <taxon>Sphingobacteriales</taxon>
        <taxon>Sphingobacteriaceae</taxon>
        <taxon>Pedobacter</taxon>
    </lineage>
</organism>
<dbReference type="AlphaFoldDB" id="A0A7S9L2J5"/>
<dbReference type="EMBL" id="CP064939">
    <property type="protein sequence ID" value="QPH40976.1"/>
    <property type="molecule type" value="Genomic_DNA"/>
</dbReference>
<dbReference type="Gene3D" id="1.20.120.160">
    <property type="entry name" value="HPT domain"/>
    <property type="match status" value="1"/>
</dbReference>
<dbReference type="GO" id="GO:0000160">
    <property type="term" value="P:phosphorelay signal transduction system"/>
    <property type="evidence" value="ECO:0007669"/>
    <property type="project" value="InterPro"/>
</dbReference>
<dbReference type="SUPFAM" id="SSF47226">
    <property type="entry name" value="Histidine-containing phosphotransfer domain, HPT domain"/>
    <property type="match status" value="1"/>
</dbReference>
<dbReference type="KEGG" id="pex:IZT61_06865"/>
<evidence type="ECO:0000313" key="1">
    <source>
        <dbReference type="EMBL" id="QPH40976.1"/>
    </source>
</evidence>
<protein>
    <recommendedName>
        <fullName evidence="3">Hpt domain-containing protein</fullName>
    </recommendedName>
</protein>
<proteinExistence type="predicted"/>
<dbReference type="RefSeq" id="WP_196100428.1">
    <property type="nucleotide sequence ID" value="NZ_CP064939.1"/>
</dbReference>
<accession>A0A7S9L2J5</accession>
<evidence type="ECO:0000313" key="2">
    <source>
        <dbReference type="Proteomes" id="UP000594759"/>
    </source>
</evidence>
<sequence>MEPNSNQNLPNARPPLYQVINLSYLHEISMGDVEFEREIAERFLHLIDDDLSALAKHAEHKDLDALKKHAHHTLSTVAVMGLNPWLEKHLKAMEHQSLSATEINSCLRIISDICEKAKADARLFLGS</sequence>
<reference evidence="1 2" key="1">
    <citation type="submission" date="2020-11" db="EMBL/GenBank/DDBJ databases">
        <title>Pedobacter endophytica, an endophytic bacteria isolated form Carex pumila.</title>
        <authorList>
            <person name="Peng Y."/>
            <person name="Jiang L."/>
            <person name="Lee J."/>
        </authorList>
    </citation>
    <scope>NUCLEOTIDE SEQUENCE [LARGE SCALE GENOMIC DNA]</scope>
    <source>
        <strain evidence="1 2">JBR3-12</strain>
    </source>
</reference>
<name>A0A7S9L2J5_9SPHI</name>
<dbReference type="Proteomes" id="UP000594759">
    <property type="component" value="Chromosome"/>
</dbReference>
<keyword evidence="2" id="KW-1185">Reference proteome</keyword>
<gene>
    <name evidence="1" type="ORF">IZT61_06865</name>
</gene>
<dbReference type="InterPro" id="IPR036641">
    <property type="entry name" value="HPT_dom_sf"/>
</dbReference>